<gene>
    <name evidence="2" type="ORF">D9613_003318</name>
</gene>
<dbReference type="PANTHER" id="PTHR40265">
    <property type="entry name" value="BLL2707 PROTEIN"/>
    <property type="match status" value="1"/>
</dbReference>
<reference evidence="2 3" key="1">
    <citation type="submission" date="2019-12" db="EMBL/GenBank/DDBJ databases">
        <authorList>
            <person name="Floudas D."/>
            <person name="Bentzer J."/>
            <person name="Ahren D."/>
            <person name="Johansson T."/>
            <person name="Persson P."/>
            <person name="Tunlid A."/>
        </authorList>
    </citation>
    <scope>NUCLEOTIDE SEQUENCE [LARGE SCALE GENOMIC DNA]</scope>
    <source>
        <strain evidence="2 3">CBS 102.39</strain>
    </source>
</reference>
<accession>A0A8H4QNX5</accession>
<dbReference type="PANTHER" id="PTHR40265:SF1">
    <property type="entry name" value="GLYOXALASE-LIKE DOMAIN-CONTAINING PROTEIN"/>
    <property type="match status" value="1"/>
</dbReference>
<comment type="caution">
    <text evidence="2">The sequence shown here is derived from an EMBL/GenBank/DDBJ whole genome shotgun (WGS) entry which is preliminary data.</text>
</comment>
<dbReference type="Gene3D" id="3.10.180.10">
    <property type="entry name" value="2,3-Dihydroxybiphenyl 1,2-Dioxygenase, domain 1"/>
    <property type="match status" value="1"/>
</dbReference>
<name>A0A8H4QNX5_9AGAR</name>
<dbReference type="AlphaFoldDB" id="A0A8H4QNX5"/>
<dbReference type="InterPro" id="IPR025870">
    <property type="entry name" value="Glyoxalase-like_dom"/>
</dbReference>
<feature type="domain" description="Glyoxalase-like" evidence="1">
    <location>
        <begin position="8"/>
        <end position="206"/>
    </location>
</feature>
<dbReference type="EMBL" id="JAACJL010000044">
    <property type="protein sequence ID" value="KAF4614453.1"/>
    <property type="molecule type" value="Genomic_DNA"/>
</dbReference>
<dbReference type="Proteomes" id="UP000521872">
    <property type="component" value="Unassembled WGS sequence"/>
</dbReference>
<dbReference type="Pfam" id="PF13468">
    <property type="entry name" value="Glyoxalase_3"/>
    <property type="match status" value="1"/>
</dbReference>
<protein>
    <recommendedName>
        <fullName evidence="1">Glyoxalase-like domain-containing protein</fullName>
    </recommendedName>
</protein>
<proteinExistence type="predicted"/>
<sequence>MSINTHILDHIVHLTPPGTVEQVSKQFSELGFHVLPGGTHADGLTANALVVFADGVYLELISFTHPASHYPAGSPERKQRDNHTWAQKSPGWIDYAFLGNGSHTESISATINERSRKEGSGVVYNPEQDGGRTRPDGQILKWLISGPQPEQRGILPFFCGDVTPRSLRVPDQPASNTKHPSTTRGIAFVRILVKPPLFQSTSRQLTSVVGSSPTISTNVEYAEWVLDTTHGGGAAQPRLLLAVPSNNDESSFLESIATGSGIYEVAFHVEPGTKSGSETTPYGKISWVSSK</sequence>
<evidence type="ECO:0000259" key="1">
    <source>
        <dbReference type="Pfam" id="PF13468"/>
    </source>
</evidence>
<organism evidence="2 3">
    <name type="scientific">Agrocybe pediades</name>
    <dbReference type="NCBI Taxonomy" id="84607"/>
    <lineage>
        <taxon>Eukaryota</taxon>
        <taxon>Fungi</taxon>
        <taxon>Dikarya</taxon>
        <taxon>Basidiomycota</taxon>
        <taxon>Agaricomycotina</taxon>
        <taxon>Agaricomycetes</taxon>
        <taxon>Agaricomycetidae</taxon>
        <taxon>Agaricales</taxon>
        <taxon>Agaricineae</taxon>
        <taxon>Strophariaceae</taxon>
        <taxon>Agrocybe</taxon>
    </lineage>
</organism>
<dbReference type="InterPro" id="IPR029068">
    <property type="entry name" value="Glyas_Bleomycin-R_OHBP_Dase"/>
</dbReference>
<evidence type="ECO:0000313" key="2">
    <source>
        <dbReference type="EMBL" id="KAF4614453.1"/>
    </source>
</evidence>
<evidence type="ECO:0000313" key="3">
    <source>
        <dbReference type="Proteomes" id="UP000521872"/>
    </source>
</evidence>
<keyword evidence="3" id="KW-1185">Reference proteome</keyword>